<dbReference type="STRING" id="35525.A0A164IAQ3"/>
<dbReference type="PROSITE" id="PS51217">
    <property type="entry name" value="UVRD_HELICASE_CTER"/>
    <property type="match status" value="1"/>
</dbReference>
<protein>
    <recommendedName>
        <fullName evidence="7">DNA 3'-5' helicase</fullName>
        <ecNumber evidence="7">5.6.2.4</ecNumber>
    </recommendedName>
</protein>
<reference evidence="10 11" key="1">
    <citation type="submission" date="2016-03" db="EMBL/GenBank/DDBJ databases">
        <title>EvidentialGene: Evidence-directed Construction of Genes on Genomes.</title>
        <authorList>
            <person name="Gilbert D.G."/>
            <person name="Choi J.-H."/>
            <person name="Mockaitis K."/>
            <person name="Colbourne J."/>
            <person name="Pfrender M."/>
        </authorList>
    </citation>
    <scope>NUCLEOTIDE SEQUENCE [LARGE SCALE GENOMIC DNA]</scope>
    <source>
        <strain evidence="10 11">Xinb3</strain>
        <tissue evidence="10">Complete organism</tissue>
    </source>
</reference>
<keyword evidence="11" id="KW-1185">Reference proteome</keyword>
<dbReference type="PANTHER" id="PTHR11070:SF2">
    <property type="entry name" value="ATP-DEPENDENT DNA HELICASE SRS2"/>
    <property type="match status" value="1"/>
</dbReference>
<evidence type="ECO:0000256" key="4">
    <source>
        <dbReference type="ARBA" id="ARBA00022840"/>
    </source>
</evidence>
<dbReference type="GO" id="GO:0003677">
    <property type="term" value="F:DNA binding"/>
    <property type="evidence" value="ECO:0007669"/>
    <property type="project" value="InterPro"/>
</dbReference>
<proteinExistence type="predicted"/>
<dbReference type="InterPro" id="IPR014017">
    <property type="entry name" value="DNA_helicase_UvrD-like_C"/>
</dbReference>
<dbReference type="Pfam" id="PF13361">
    <property type="entry name" value="UvrD_C"/>
    <property type="match status" value="1"/>
</dbReference>
<name>A0A164IAQ3_9CRUS</name>
<dbReference type="InterPro" id="IPR027417">
    <property type="entry name" value="P-loop_NTPase"/>
</dbReference>
<dbReference type="InterPro" id="IPR000212">
    <property type="entry name" value="DNA_helicase_UvrD/REP"/>
</dbReference>
<dbReference type="PANTHER" id="PTHR11070">
    <property type="entry name" value="UVRD / RECB / PCRA DNA HELICASE FAMILY MEMBER"/>
    <property type="match status" value="1"/>
</dbReference>
<evidence type="ECO:0000256" key="6">
    <source>
        <dbReference type="ARBA" id="ARBA00034617"/>
    </source>
</evidence>
<dbReference type="Pfam" id="PF00580">
    <property type="entry name" value="UvrD-helicase"/>
    <property type="match status" value="1"/>
</dbReference>
<feature type="non-terminal residue" evidence="10">
    <location>
        <position position="1"/>
    </location>
</feature>
<evidence type="ECO:0000256" key="2">
    <source>
        <dbReference type="ARBA" id="ARBA00022801"/>
    </source>
</evidence>
<sequence>HQPPAIRLAEDVAPPGSDQGVFAVGDDDQSIYAFRGARVGNMADFEREYRVRRLIKLEQNYRSFGHILDSANELIAHNSQRLGKNLRTDAGAGEPLRVFEATSDFAEAQWFLDEAQQLHRGGLARHEVALLYRSNAQSRVIESALFN</sequence>
<keyword evidence="5" id="KW-0413">Isomerase</keyword>
<dbReference type="AlphaFoldDB" id="A0A164IAQ3"/>
<dbReference type="GO" id="GO:0043138">
    <property type="term" value="F:3'-5' DNA helicase activity"/>
    <property type="evidence" value="ECO:0007669"/>
    <property type="project" value="UniProtKB-EC"/>
</dbReference>
<feature type="non-terminal residue" evidence="10">
    <location>
        <position position="147"/>
    </location>
</feature>
<organism evidence="10 11">
    <name type="scientific">Daphnia magna</name>
    <dbReference type="NCBI Taxonomy" id="35525"/>
    <lineage>
        <taxon>Eukaryota</taxon>
        <taxon>Metazoa</taxon>
        <taxon>Ecdysozoa</taxon>
        <taxon>Arthropoda</taxon>
        <taxon>Crustacea</taxon>
        <taxon>Branchiopoda</taxon>
        <taxon>Diplostraca</taxon>
        <taxon>Cladocera</taxon>
        <taxon>Anomopoda</taxon>
        <taxon>Daphniidae</taxon>
        <taxon>Daphnia</taxon>
    </lineage>
</organism>
<evidence type="ECO:0000256" key="3">
    <source>
        <dbReference type="ARBA" id="ARBA00022806"/>
    </source>
</evidence>
<evidence type="ECO:0000313" key="10">
    <source>
        <dbReference type="EMBL" id="KZS01067.1"/>
    </source>
</evidence>
<comment type="catalytic activity">
    <reaction evidence="8">
        <text>ATP + H2O = ADP + phosphate + H(+)</text>
        <dbReference type="Rhea" id="RHEA:13065"/>
        <dbReference type="ChEBI" id="CHEBI:15377"/>
        <dbReference type="ChEBI" id="CHEBI:15378"/>
        <dbReference type="ChEBI" id="CHEBI:30616"/>
        <dbReference type="ChEBI" id="CHEBI:43474"/>
        <dbReference type="ChEBI" id="CHEBI:456216"/>
        <dbReference type="EC" id="5.6.2.4"/>
    </reaction>
</comment>
<keyword evidence="1" id="KW-0547">Nucleotide-binding</keyword>
<dbReference type="InterPro" id="IPR014016">
    <property type="entry name" value="UvrD-like_ATP-bd"/>
</dbReference>
<evidence type="ECO:0000256" key="8">
    <source>
        <dbReference type="ARBA" id="ARBA00048988"/>
    </source>
</evidence>
<dbReference type="GO" id="GO:0005524">
    <property type="term" value="F:ATP binding"/>
    <property type="evidence" value="ECO:0007669"/>
    <property type="project" value="UniProtKB-KW"/>
</dbReference>
<dbReference type="EMBL" id="LRGB01007709">
    <property type="protein sequence ID" value="KZS01067.1"/>
    <property type="molecule type" value="Genomic_DNA"/>
</dbReference>
<evidence type="ECO:0000256" key="7">
    <source>
        <dbReference type="ARBA" id="ARBA00034808"/>
    </source>
</evidence>
<keyword evidence="4" id="KW-0067">ATP-binding</keyword>
<dbReference type="EC" id="5.6.2.4" evidence="7"/>
<dbReference type="GO" id="GO:0016787">
    <property type="term" value="F:hydrolase activity"/>
    <property type="evidence" value="ECO:0007669"/>
    <property type="project" value="UniProtKB-KW"/>
</dbReference>
<accession>A0A164IAQ3</accession>
<keyword evidence="3" id="KW-0347">Helicase</keyword>
<comment type="catalytic activity">
    <reaction evidence="6">
        <text>Couples ATP hydrolysis with the unwinding of duplex DNA by translocating in the 3'-5' direction.</text>
        <dbReference type="EC" id="5.6.2.4"/>
    </reaction>
</comment>
<dbReference type="Proteomes" id="UP000076858">
    <property type="component" value="Unassembled WGS sequence"/>
</dbReference>
<evidence type="ECO:0000259" key="9">
    <source>
        <dbReference type="PROSITE" id="PS51217"/>
    </source>
</evidence>
<evidence type="ECO:0000256" key="5">
    <source>
        <dbReference type="ARBA" id="ARBA00023235"/>
    </source>
</evidence>
<evidence type="ECO:0000256" key="1">
    <source>
        <dbReference type="ARBA" id="ARBA00022741"/>
    </source>
</evidence>
<comment type="caution">
    <text evidence="10">The sequence shown here is derived from an EMBL/GenBank/DDBJ whole genome shotgun (WGS) entry which is preliminary data.</text>
</comment>
<dbReference type="GO" id="GO:0000725">
    <property type="term" value="P:recombinational repair"/>
    <property type="evidence" value="ECO:0007669"/>
    <property type="project" value="TreeGrafter"/>
</dbReference>
<dbReference type="SUPFAM" id="SSF52540">
    <property type="entry name" value="P-loop containing nucleoside triphosphate hydrolases"/>
    <property type="match status" value="1"/>
</dbReference>
<dbReference type="Gene3D" id="3.40.50.300">
    <property type="entry name" value="P-loop containing nucleotide triphosphate hydrolases"/>
    <property type="match status" value="2"/>
</dbReference>
<evidence type="ECO:0000313" key="11">
    <source>
        <dbReference type="Proteomes" id="UP000076858"/>
    </source>
</evidence>
<gene>
    <name evidence="10" type="ORF">APZ42_002389</name>
</gene>
<feature type="domain" description="UvrD-like helicase C-terminal" evidence="9">
    <location>
        <begin position="65"/>
        <end position="147"/>
    </location>
</feature>
<keyword evidence="2" id="KW-0378">Hydrolase</keyword>